<dbReference type="Pfam" id="PF19078">
    <property type="entry name" value="Big_12"/>
    <property type="match status" value="4"/>
</dbReference>
<organism evidence="3 4">
    <name type="scientific">Algimonas ampicilliniresistens</name>
    <dbReference type="NCBI Taxonomy" id="1298735"/>
    <lineage>
        <taxon>Bacteria</taxon>
        <taxon>Pseudomonadati</taxon>
        <taxon>Pseudomonadota</taxon>
        <taxon>Alphaproteobacteria</taxon>
        <taxon>Maricaulales</taxon>
        <taxon>Robiginitomaculaceae</taxon>
        <taxon>Algimonas</taxon>
    </lineage>
</organism>
<dbReference type="InterPro" id="IPR044048">
    <property type="entry name" value="Big_12"/>
</dbReference>
<dbReference type="InterPro" id="IPR013783">
    <property type="entry name" value="Ig-like_fold"/>
</dbReference>
<comment type="caution">
    <text evidence="3">The sequence shown here is derived from an EMBL/GenBank/DDBJ whole genome shotgun (WGS) entry which is preliminary data.</text>
</comment>
<feature type="compositionally biased region" description="Polar residues" evidence="1">
    <location>
        <begin position="373"/>
        <end position="388"/>
    </location>
</feature>
<dbReference type="Gene3D" id="2.40.128.130">
    <property type="entry name" value="Autotransporter beta-domain"/>
    <property type="match status" value="1"/>
</dbReference>
<dbReference type="InterPro" id="IPR044016">
    <property type="entry name" value="Big_13"/>
</dbReference>
<dbReference type="PROSITE" id="PS51208">
    <property type="entry name" value="AUTOTRANSPORTER"/>
    <property type="match status" value="1"/>
</dbReference>
<dbReference type="PANTHER" id="PTHR34677">
    <property type="match status" value="1"/>
</dbReference>
<name>A0ABQ5VB09_9PROT</name>
<dbReference type="SUPFAM" id="SSF103515">
    <property type="entry name" value="Autotransporter"/>
    <property type="match status" value="1"/>
</dbReference>
<accession>A0ABQ5VB09</accession>
<dbReference type="Gene3D" id="2.60.40.10">
    <property type="entry name" value="Immunoglobulins"/>
    <property type="match status" value="3"/>
</dbReference>
<dbReference type="Pfam" id="PF19190">
    <property type="entry name" value="BACON_2"/>
    <property type="match status" value="1"/>
</dbReference>
<keyword evidence="4" id="KW-1185">Reference proteome</keyword>
<protein>
    <recommendedName>
        <fullName evidence="2">Autotransporter domain-containing protein</fullName>
    </recommendedName>
</protein>
<evidence type="ECO:0000313" key="3">
    <source>
        <dbReference type="EMBL" id="GLQ24267.1"/>
    </source>
</evidence>
<evidence type="ECO:0000313" key="4">
    <source>
        <dbReference type="Proteomes" id="UP001161391"/>
    </source>
</evidence>
<dbReference type="PANTHER" id="PTHR34677:SF3">
    <property type="entry name" value="BACTERIAL IG-LIKE DOMAIN-CONTAINING PROTEIN"/>
    <property type="match status" value="1"/>
</dbReference>
<dbReference type="SMART" id="SM00869">
    <property type="entry name" value="Autotransporter"/>
    <property type="match status" value="1"/>
</dbReference>
<dbReference type="InterPro" id="IPR024361">
    <property type="entry name" value="BACON"/>
</dbReference>
<reference evidence="3" key="1">
    <citation type="journal article" date="2014" name="Int. J. Syst. Evol. Microbiol.">
        <title>Complete genome of a new Firmicutes species belonging to the dominant human colonic microbiota ('Ruminococcus bicirculans') reveals two chromosomes and a selective capacity to utilize plant glucans.</title>
        <authorList>
            <consortium name="NISC Comparative Sequencing Program"/>
            <person name="Wegmann U."/>
            <person name="Louis P."/>
            <person name="Goesmann A."/>
            <person name="Henrissat B."/>
            <person name="Duncan S.H."/>
            <person name="Flint H.J."/>
        </authorList>
    </citation>
    <scope>NUCLEOTIDE SEQUENCE</scope>
    <source>
        <strain evidence="3">NBRC 108219</strain>
    </source>
</reference>
<dbReference type="InterPro" id="IPR005546">
    <property type="entry name" value="Autotransporte_beta"/>
</dbReference>
<dbReference type="Pfam" id="PF19077">
    <property type="entry name" value="Big_13"/>
    <property type="match status" value="3"/>
</dbReference>
<dbReference type="InterPro" id="IPR036709">
    <property type="entry name" value="Autotransporte_beta_dom_sf"/>
</dbReference>
<evidence type="ECO:0000259" key="2">
    <source>
        <dbReference type="PROSITE" id="PS51208"/>
    </source>
</evidence>
<dbReference type="EMBL" id="BSNK01000002">
    <property type="protein sequence ID" value="GLQ24267.1"/>
    <property type="molecule type" value="Genomic_DNA"/>
</dbReference>
<dbReference type="Proteomes" id="UP001161391">
    <property type="component" value="Unassembled WGS sequence"/>
</dbReference>
<gene>
    <name evidence="3" type="ORF">GCM10007853_21410</name>
</gene>
<feature type="domain" description="Autotransporter" evidence="2">
    <location>
        <begin position="2075"/>
        <end position="2343"/>
    </location>
</feature>
<evidence type="ECO:0000256" key="1">
    <source>
        <dbReference type="SAM" id="MobiDB-lite"/>
    </source>
</evidence>
<proteinExistence type="predicted"/>
<reference evidence="3" key="2">
    <citation type="submission" date="2023-01" db="EMBL/GenBank/DDBJ databases">
        <title>Draft genome sequence of Algimonas ampicilliniresistens strain NBRC 108219.</title>
        <authorList>
            <person name="Sun Q."/>
            <person name="Mori K."/>
        </authorList>
    </citation>
    <scope>NUCLEOTIDE SEQUENCE</scope>
    <source>
        <strain evidence="3">NBRC 108219</strain>
    </source>
</reference>
<feature type="region of interest" description="Disordered" evidence="1">
    <location>
        <begin position="371"/>
        <end position="398"/>
    </location>
</feature>
<sequence>MIVFDYLSQKLKHTSLQGRHSLLSLGLIILGLVFTTDVAQAQVSCPLISTSVTANATSMTCSATASSDAPSVQIANNIGLSFNAQIIPNTGAAAPVTATCTGGGCFAAPSGGTINCDSTTQPCNVSYSFPDANGDTVSGSFTAPAYGGGGATILPHIISGGVFNADSTPPPAPDRPTMTDDTGFSATDYNTTDTTPTFTGTVEPNAAVRLFFGGATIGPVMANGAGEYTIALPAQSDGSYSSQLNATDAAGNVSAPSGPWLTVIDTSTPAAAGAPDLAASSDTGVSDTDNITTDATPTFTGTVEAGTIVALLRNGVQIESKNANASTGAYSITQNTPMLGVATYAIRVSDRAGNVAADSPGTVVTVESAFPTEPSSVDLQAGSDTGPSDTDDITQDTTPAFTVSGVSGVSSVKLFSGSTEIGTALVSGASVDITASTLSGGLQNITARTVSIGGYESSDSPALPITIDNSAPTVTSITRGFLGGGPQIPETTDADIVSWFILFSENIARPVAADFSVTGTTSSVTISEVGPDQYEISLADGDIATVNGAVTLNFAGGQTITDTAGNALTNVTPSGANDNSFTMVNNTVPAAPSGLMVTRIINPNPGNAAESLLSLSWSVSADDGGDAITRQDLTIYADPFCATDVFTGAIGLPAVTSADVGLSLTAFSVGAQPSFTIQAVNSVGSSASSNCVSTTIPVADNTAPSLTNVSIASNNSNSDLAKSGDVITLSITAGEALAAAPTVTIAGQAATVSGSGTSWTATVTVLPSTALGVSAINISSFQDASGNAGTTVTSVTDSSSVTIGRVPETPTNLQITEVLSPSRAFSPGPTAATLVEVGVRWTENALNGSAGTVFAPYSLKQFRNGTCSSPQYSASGFDFGMTSIGPLLNRSDFPEGTTGSMHLTATNDFGESAPSNCVNFVSPALDLTAPTVTSVVRTTPATENTDANTLTWTVTFDESVSSVDSSDFEFTGTTANASVTMQSPTVYQVTASGGDLATYNGQVGLAFAAGQNIADQSGFNAFTNTVPTGLNQTYQLTNDNTLPTLTSIVRKTPLGEKTNADSLTWTVTFSEDVQNLDAADFSLSGTTATVGVIGSGAVYDVTASGGDLAGLGSGFAPPTVSLALVAGQNIQDTSGNALTSLPATGATESYIVNNGALTIASITRVDSGTQAPATQLTNADNLAWNVQFSSITGEFSLSPADFSLSGTSATVTSISRYSIGFIVRASGGDLANLNGDVSLSFSATTPTDEFGNPFTNKTPSGVGELTYTLDNAAPTVVSITRGFLVSGGQIPATTDADIVSWFVKFSEDIARPVANDFAVTGTTSSVTISQVGADEYEISLAGGDIASVNGTVTLNFAGGQTIADTAGNALSIVMPSGANDNTFVMANDTVAPSVTITSGVSDPVSGAFSAIFTFSEDVTGFTIGDVSVGNGAASNFAAISSTVYTATITPSADGPVTIDVAAGVAQDSAGNTNIAATRFSITNDTSAPTVTASTPPSSVNGPFDIVFSFTEDMSGLTADDFDVTNGTVTLSGGPRVFTVTITPDGNGDVSVSLPANVATDPAGNGNEAFNATFQVEFDSTPPTVSVSTPPPSANGPFDLIFTFTEDMTGLTASDFNVENGTVTLTGGPREFTVTITPDGNGDVSVNLPANVAFDLAGNGNEAFNAVIEVSFDVIAPSLVLSTATSDVTGPFTVTATFLEAVTGFTADDIVIENGSLSDFSGSDAVFTATVTPVTIGEIVMTIADGAASDLAGNASTGDTLSVTAGGGNAVVELEVTTAVLDASTVGTEFTLSNPGTQPIFFSASSDQPWVDVTPGSGKIDSLSNIEFDIQLNDLIDDLAPGTYVATVIVEIVDGPTASAGGVSANSNAITRNILAEVPITVEVEERFGNFELIVLTPTGPTAGASFQYTSDITALNGLSVAANEGQRQTSLANLLQGAYTLQQSVPDGYFLKTITCSGDRDGGTVVDIEAAKVDLDLDASESISCIFENARDEDAIRIATQRAIRNFMARRGDRVLEATPDLSKRFANRRRTEGGQFMASGSEFRTNMDFETSLSGLRNKASEKDDGAWNDLRDPKANKWDLWMSAEYTRYEDERADSGIDGKFFAAQFGVDYLLKENLIVGAMVQYDWMSELDKEPAAGLGTSVGADVEGEGLMAGPYVVWQAKEQLTIDVMGLWGSSENTVNPLGYYSDQFETDRFLVRANVTGEFASGPWRLRPQVSLSHYQDKQADYVDSLGIIIPDQVVTIGRLRAGPEVVWTHKTEKGSQLEIGGSVRAVWNYNGAGLMDQSGFISSGSDPVRADGEVSIGTRLANGISLRATAGFDGIGKGDFSARSGRLEFVFPFGGKGGDTSTLAANPLQQAGFHRACETDGFLQSMNRAVPAACRTEPRANLLDTNIAMMTAR</sequence>